<dbReference type="GO" id="GO:0008983">
    <property type="term" value="F:protein-glutamate O-methyltransferase activity"/>
    <property type="evidence" value="ECO:0007669"/>
    <property type="project" value="UniProtKB-EC"/>
</dbReference>
<dbReference type="SMART" id="SM00138">
    <property type="entry name" value="MeTrc"/>
    <property type="match status" value="1"/>
</dbReference>
<dbReference type="InterPro" id="IPR029063">
    <property type="entry name" value="SAM-dependent_MTases_sf"/>
</dbReference>
<evidence type="ECO:0000313" key="8">
    <source>
        <dbReference type="Proteomes" id="UP000297714"/>
    </source>
</evidence>
<keyword evidence="4 7" id="KW-0808">Transferase</keyword>
<feature type="domain" description="CheR-type methyltransferase" evidence="6">
    <location>
        <begin position="1"/>
        <end position="268"/>
    </location>
</feature>
<dbReference type="Pfam" id="PF03705">
    <property type="entry name" value="CheR_N"/>
    <property type="match status" value="1"/>
</dbReference>
<dbReference type="InterPro" id="IPR022642">
    <property type="entry name" value="CheR_C"/>
</dbReference>
<dbReference type="PRINTS" id="PR00996">
    <property type="entry name" value="CHERMTFRASE"/>
</dbReference>
<dbReference type="PIRSF" id="PIRSF000410">
    <property type="entry name" value="CheR"/>
    <property type="match status" value="1"/>
</dbReference>
<dbReference type="GO" id="GO:0032259">
    <property type="term" value="P:methylation"/>
    <property type="evidence" value="ECO:0007669"/>
    <property type="project" value="UniProtKB-KW"/>
</dbReference>
<reference evidence="7 8" key="1">
    <citation type="submission" date="2019-04" db="EMBL/GenBank/DDBJ databases">
        <authorList>
            <person name="Poehlein A."/>
            <person name="Bengelsdorf F.R."/>
            <person name="Duerre P."/>
            <person name="Daniel R."/>
        </authorList>
    </citation>
    <scope>NUCLEOTIDE SEQUENCE [LARGE SCALE GENOMIC DNA]</scope>
    <source>
        <strain evidence="7 8">BS-1</strain>
    </source>
</reference>
<name>A0A4Z0Y8B6_9FIRM</name>
<dbReference type="Gene3D" id="3.40.50.150">
    <property type="entry name" value="Vaccinia Virus protein VP39"/>
    <property type="match status" value="1"/>
</dbReference>
<dbReference type="Pfam" id="PF01739">
    <property type="entry name" value="CheR"/>
    <property type="match status" value="1"/>
</dbReference>
<dbReference type="RefSeq" id="WP_135659672.1">
    <property type="nucleotide sequence ID" value="NZ_JAJUFJ010000003.1"/>
</dbReference>
<dbReference type="EC" id="2.1.1.80" evidence="2"/>
<dbReference type="CDD" id="cd02440">
    <property type="entry name" value="AdoMet_MTases"/>
    <property type="match status" value="1"/>
</dbReference>
<keyword evidence="3 7" id="KW-0489">Methyltransferase</keyword>
<evidence type="ECO:0000256" key="4">
    <source>
        <dbReference type="ARBA" id="ARBA00022679"/>
    </source>
</evidence>
<sequence>MIRLTDKEFQDIVTYVKSNYGINLTKKRQLIESRMQAVLVSRGFTNFTDYFNLVKQNKSDEVTLMLNKLTTNHTYFYREPAHFEFMRKVFLPMQEKTNTRKVLRIWSAGCSSGEEAYTAIMTMMEYFGIKKASWDFRILATDISLKAMEAAKNGVYSEESLKELPKTWKMKYFNKQGDEYYELKDEVRNQVIFKRLNLMDPFPYQQPFDLIFCRNVMIYFDQPTKNALINKFYDALKSGGYLFIGHSETVQRDTSPFIYVEPSIYRKG</sequence>
<dbReference type="InterPro" id="IPR026024">
    <property type="entry name" value="Chemotaxis_MeTrfase_CheR"/>
</dbReference>
<dbReference type="SUPFAM" id="SSF47757">
    <property type="entry name" value="Chemotaxis receptor methyltransferase CheR, N-terminal domain"/>
    <property type="match status" value="1"/>
</dbReference>
<dbReference type="PANTHER" id="PTHR24422:SF19">
    <property type="entry name" value="CHEMOTAXIS PROTEIN METHYLTRANSFERASE"/>
    <property type="match status" value="1"/>
</dbReference>
<evidence type="ECO:0000259" key="6">
    <source>
        <dbReference type="PROSITE" id="PS50123"/>
    </source>
</evidence>
<dbReference type="InterPro" id="IPR000780">
    <property type="entry name" value="CheR_MeTrfase"/>
</dbReference>
<dbReference type="OrthoDB" id="9816309at2"/>
<comment type="caution">
    <text evidence="7">The sequence shown here is derived from an EMBL/GenBank/DDBJ whole genome shotgun (WGS) entry which is preliminary data.</text>
</comment>
<comment type="catalytic activity">
    <reaction evidence="1">
        <text>L-glutamyl-[protein] + S-adenosyl-L-methionine = [protein]-L-glutamate 5-O-methyl ester + S-adenosyl-L-homocysteine</text>
        <dbReference type="Rhea" id="RHEA:24452"/>
        <dbReference type="Rhea" id="RHEA-COMP:10208"/>
        <dbReference type="Rhea" id="RHEA-COMP:10311"/>
        <dbReference type="ChEBI" id="CHEBI:29973"/>
        <dbReference type="ChEBI" id="CHEBI:57856"/>
        <dbReference type="ChEBI" id="CHEBI:59789"/>
        <dbReference type="ChEBI" id="CHEBI:82795"/>
        <dbReference type="EC" id="2.1.1.80"/>
    </reaction>
</comment>
<dbReference type="InterPro" id="IPR022641">
    <property type="entry name" value="CheR_N"/>
</dbReference>
<gene>
    <name evidence="7" type="primary">cheR</name>
    <name evidence="7" type="ORF">CAGA_16390</name>
</gene>
<dbReference type="InterPro" id="IPR050903">
    <property type="entry name" value="Bact_Chemotaxis_MeTrfase"/>
</dbReference>
<keyword evidence="5" id="KW-0949">S-adenosyl-L-methionine</keyword>
<evidence type="ECO:0000256" key="2">
    <source>
        <dbReference type="ARBA" id="ARBA00012534"/>
    </source>
</evidence>
<dbReference type="SUPFAM" id="SSF53335">
    <property type="entry name" value="S-adenosyl-L-methionine-dependent methyltransferases"/>
    <property type="match status" value="1"/>
</dbReference>
<dbReference type="Proteomes" id="UP000297714">
    <property type="component" value="Unassembled WGS sequence"/>
</dbReference>
<evidence type="ECO:0000256" key="1">
    <source>
        <dbReference type="ARBA" id="ARBA00001541"/>
    </source>
</evidence>
<dbReference type="PROSITE" id="PS50123">
    <property type="entry name" value="CHER"/>
    <property type="match status" value="1"/>
</dbReference>
<dbReference type="EMBL" id="SRMQ01000007">
    <property type="protein sequence ID" value="TGJ76178.1"/>
    <property type="molecule type" value="Genomic_DNA"/>
</dbReference>
<evidence type="ECO:0000256" key="5">
    <source>
        <dbReference type="ARBA" id="ARBA00022691"/>
    </source>
</evidence>
<dbReference type="Gene3D" id="1.10.155.10">
    <property type="entry name" value="Chemotaxis receptor methyltransferase CheR, N-terminal domain"/>
    <property type="match status" value="1"/>
</dbReference>
<dbReference type="PANTHER" id="PTHR24422">
    <property type="entry name" value="CHEMOTAXIS PROTEIN METHYLTRANSFERASE"/>
    <property type="match status" value="1"/>
</dbReference>
<dbReference type="InterPro" id="IPR036804">
    <property type="entry name" value="CheR_N_sf"/>
</dbReference>
<evidence type="ECO:0000256" key="3">
    <source>
        <dbReference type="ARBA" id="ARBA00022603"/>
    </source>
</evidence>
<evidence type="ECO:0000313" key="7">
    <source>
        <dbReference type="EMBL" id="TGJ76178.1"/>
    </source>
</evidence>
<dbReference type="AlphaFoldDB" id="A0A4Z0Y8B6"/>
<keyword evidence="8" id="KW-1185">Reference proteome</keyword>
<organism evidence="7 8">
    <name type="scientific">Caproiciproducens galactitolivorans</name>
    <dbReference type="NCBI Taxonomy" id="642589"/>
    <lineage>
        <taxon>Bacteria</taxon>
        <taxon>Bacillati</taxon>
        <taxon>Bacillota</taxon>
        <taxon>Clostridia</taxon>
        <taxon>Eubacteriales</taxon>
        <taxon>Acutalibacteraceae</taxon>
        <taxon>Caproiciproducens</taxon>
    </lineage>
</organism>
<proteinExistence type="predicted"/>
<protein>
    <recommendedName>
        <fullName evidence="2">protein-glutamate O-methyltransferase</fullName>
        <ecNumber evidence="2">2.1.1.80</ecNumber>
    </recommendedName>
</protein>
<accession>A0A4Z0Y8B6</accession>